<evidence type="ECO:0008006" key="2">
    <source>
        <dbReference type="Google" id="ProtNLM"/>
    </source>
</evidence>
<name>A0A6J4NCZ7_9ACTN</name>
<dbReference type="AlphaFoldDB" id="A0A6J4NCZ7"/>
<evidence type="ECO:0000313" key="1">
    <source>
        <dbReference type="EMBL" id="CAA9384684.1"/>
    </source>
</evidence>
<proteinExistence type="predicted"/>
<gene>
    <name evidence="1" type="ORF">AVDCRST_MAG47-2417</name>
</gene>
<protein>
    <recommendedName>
        <fullName evidence="2">DUF559 domain-containing protein</fullName>
    </recommendedName>
</protein>
<reference evidence="1" key="1">
    <citation type="submission" date="2020-02" db="EMBL/GenBank/DDBJ databases">
        <authorList>
            <person name="Meier V. D."/>
        </authorList>
    </citation>
    <scope>NUCLEOTIDE SEQUENCE</scope>
    <source>
        <strain evidence="1">AVDCRST_MAG47</strain>
    </source>
</reference>
<accession>A0A6J4NCZ7</accession>
<organism evidence="1">
    <name type="scientific">uncultured Nocardioidaceae bacterium</name>
    <dbReference type="NCBI Taxonomy" id="253824"/>
    <lineage>
        <taxon>Bacteria</taxon>
        <taxon>Bacillati</taxon>
        <taxon>Actinomycetota</taxon>
        <taxon>Actinomycetes</taxon>
        <taxon>Propionibacteriales</taxon>
        <taxon>Nocardioidaceae</taxon>
        <taxon>environmental samples</taxon>
    </lineage>
</organism>
<dbReference type="EMBL" id="CADCUK010000159">
    <property type="protein sequence ID" value="CAA9384684.1"/>
    <property type="molecule type" value="Genomic_DNA"/>
</dbReference>
<sequence length="121" mass="13748">MLLDICGGAESMAEVDLGRVCRRSGLAPPDRQRRRKDRSGRWRWTDAEWDLPDGRTLVLEVDGAFHMEVQHWVADMKRQRRISTAGRTVVRATSLELRLEPQGVVDDLRALGVPTGRRSRG</sequence>